<name>A0A7J9FSI0_9ROSI</name>
<gene>
    <name evidence="2" type="ORF">Gotri_027269</name>
</gene>
<feature type="region of interest" description="Disordered" evidence="1">
    <location>
        <begin position="1"/>
        <end position="27"/>
    </location>
</feature>
<protein>
    <submittedName>
        <fullName evidence="2">Uncharacterized protein</fullName>
    </submittedName>
</protein>
<dbReference type="Proteomes" id="UP000593568">
    <property type="component" value="Unassembled WGS sequence"/>
</dbReference>
<keyword evidence="3" id="KW-1185">Reference proteome</keyword>
<organism evidence="2 3">
    <name type="scientific">Gossypium trilobum</name>
    <dbReference type="NCBI Taxonomy" id="34281"/>
    <lineage>
        <taxon>Eukaryota</taxon>
        <taxon>Viridiplantae</taxon>
        <taxon>Streptophyta</taxon>
        <taxon>Embryophyta</taxon>
        <taxon>Tracheophyta</taxon>
        <taxon>Spermatophyta</taxon>
        <taxon>Magnoliopsida</taxon>
        <taxon>eudicotyledons</taxon>
        <taxon>Gunneridae</taxon>
        <taxon>Pentapetalae</taxon>
        <taxon>rosids</taxon>
        <taxon>malvids</taxon>
        <taxon>Malvales</taxon>
        <taxon>Malvaceae</taxon>
        <taxon>Malvoideae</taxon>
        <taxon>Gossypium</taxon>
    </lineage>
</organism>
<evidence type="ECO:0000256" key="1">
    <source>
        <dbReference type="SAM" id="MobiDB-lite"/>
    </source>
</evidence>
<evidence type="ECO:0000313" key="2">
    <source>
        <dbReference type="EMBL" id="MBA0788267.1"/>
    </source>
</evidence>
<comment type="caution">
    <text evidence="2">The sequence shown here is derived from an EMBL/GenBank/DDBJ whole genome shotgun (WGS) entry which is preliminary data.</text>
</comment>
<dbReference type="EMBL" id="JABEZW010227457">
    <property type="protein sequence ID" value="MBA0788267.1"/>
    <property type="molecule type" value="Genomic_DNA"/>
</dbReference>
<proteinExistence type="predicted"/>
<evidence type="ECO:0000313" key="3">
    <source>
        <dbReference type="Proteomes" id="UP000593568"/>
    </source>
</evidence>
<sequence>MVVLDVAPTRGDDVGSNGFQQAEGSGDHDISSVIEDFKRDGDVRLCHKIVNLVESDGVEPATKKRSVGEFSVMELHPSLVGVVGVDVDVVDTLRIEIRRMANQVVDLISFVKEELGAGGALSGLSINANKSEPVSNPAA</sequence>
<reference evidence="2 3" key="1">
    <citation type="journal article" date="2019" name="Genome Biol. Evol.">
        <title>Insights into the evolution of the New World diploid cottons (Gossypium, subgenus Houzingenia) based on genome sequencing.</title>
        <authorList>
            <person name="Grover C.E."/>
            <person name="Arick M.A. 2nd"/>
            <person name="Thrash A."/>
            <person name="Conover J.L."/>
            <person name="Sanders W.S."/>
            <person name="Peterson D.G."/>
            <person name="Frelichowski J.E."/>
            <person name="Scheffler J.A."/>
            <person name="Scheffler B.E."/>
            <person name="Wendel J.F."/>
        </authorList>
    </citation>
    <scope>NUCLEOTIDE SEQUENCE [LARGE SCALE GENOMIC DNA]</scope>
    <source>
        <strain evidence="2">8</strain>
        <tissue evidence="2">Leaf</tissue>
    </source>
</reference>
<accession>A0A7J9FSI0</accession>
<dbReference type="AlphaFoldDB" id="A0A7J9FSI0"/>